<evidence type="ECO:0000256" key="4">
    <source>
        <dbReference type="ARBA" id="ARBA00023136"/>
    </source>
</evidence>
<keyword evidence="2 5" id="KW-0812">Transmembrane</keyword>
<evidence type="ECO:0000256" key="1">
    <source>
        <dbReference type="ARBA" id="ARBA00004141"/>
    </source>
</evidence>
<evidence type="ECO:0000256" key="5">
    <source>
        <dbReference type="SAM" id="Phobius"/>
    </source>
</evidence>
<keyword evidence="4 5" id="KW-0472">Membrane</keyword>
<keyword evidence="3 5" id="KW-1133">Transmembrane helix</keyword>
<feature type="transmembrane region" description="Helical" evidence="5">
    <location>
        <begin position="259"/>
        <end position="281"/>
    </location>
</feature>
<dbReference type="InterPro" id="IPR013525">
    <property type="entry name" value="ABC2_TM"/>
</dbReference>
<dbReference type="PANTHER" id="PTHR43229">
    <property type="entry name" value="NODULATION PROTEIN J"/>
    <property type="match status" value="1"/>
</dbReference>
<evidence type="ECO:0000256" key="3">
    <source>
        <dbReference type="ARBA" id="ARBA00022989"/>
    </source>
</evidence>
<dbReference type="InterPro" id="IPR051784">
    <property type="entry name" value="Nod_factor_ABC_transporter"/>
</dbReference>
<dbReference type="InterPro" id="IPR000412">
    <property type="entry name" value="ABC_2_transport"/>
</dbReference>
<evidence type="ECO:0000259" key="6">
    <source>
        <dbReference type="PROSITE" id="PS51012"/>
    </source>
</evidence>
<dbReference type="PROSITE" id="PS51012">
    <property type="entry name" value="ABC_TM2"/>
    <property type="match status" value="1"/>
</dbReference>
<name>A0A9Q4GH09_9EURY</name>
<dbReference type="Proteomes" id="UP001149411">
    <property type="component" value="Unassembled WGS sequence"/>
</dbReference>
<dbReference type="PIRSF" id="PIRSF006648">
    <property type="entry name" value="DrrB"/>
    <property type="match status" value="1"/>
</dbReference>
<dbReference type="AlphaFoldDB" id="A0A9Q4GH09"/>
<keyword evidence="8" id="KW-1185">Reference proteome</keyword>
<feature type="transmembrane region" description="Helical" evidence="5">
    <location>
        <begin position="131"/>
        <end position="150"/>
    </location>
</feature>
<feature type="transmembrane region" description="Helical" evidence="5">
    <location>
        <begin position="156"/>
        <end position="180"/>
    </location>
</feature>
<feature type="domain" description="ABC transmembrane type-2" evidence="6">
    <location>
        <begin position="39"/>
        <end position="284"/>
    </location>
</feature>
<proteinExistence type="predicted"/>
<sequence>MTPGAESGTDGVRLSRNTFAGDFWANFKRWTVKSTRNPFFLFLSLIQPIIFLVLFTQVFGGVATGAINSGEASVSYTTYLVPAIAMQVALAAAASSGIGLVNDMEEGMFEKVLVSPMNRTAVFLGKTASELLLILIQIGIILVLGTVLGGEIATGFAGAIGIMAVGFLFSVWFVSLSNILAVVSRDQETTALGANIIQFPLLFISTAFLPLDALPGWIQTVAGFNPVTYGVDAARALVLGRDVMTVIELNAFGGIWDTLVPAVSVLLVLDVVVGGVAVYVLKSATSSSVR</sequence>
<feature type="transmembrane region" description="Helical" evidence="5">
    <location>
        <begin position="192"/>
        <end position="211"/>
    </location>
</feature>
<gene>
    <name evidence="7" type="ORF">EGH25_08070</name>
</gene>
<dbReference type="PRINTS" id="PR00164">
    <property type="entry name" value="ABC2TRNSPORT"/>
</dbReference>
<dbReference type="RefSeq" id="WP_266087463.1">
    <property type="nucleotide sequence ID" value="NZ_RKLV01000007.1"/>
</dbReference>
<comment type="subcellular location">
    <subcellularLocation>
        <location evidence="1">Membrane</location>
        <topology evidence="1">Multi-pass membrane protein</topology>
    </subcellularLocation>
</comment>
<dbReference type="PANTHER" id="PTHR43229:SF2">
    <property type="entry name" value="NODULATION PROTEIN J"/>
    <property type="match status" value="1"/>
</dbReference>
<dbReference type="GO" id="GO:0140359">
    <property type="term" value="F:ABC-type transporter activity"/>
    <property type="evidence" value="ECO:0007669"/>
    <property type="project" value="InterPro"/>
</dbReference>
<dbReference type="EMBL" id="RKLV01000007">
    <property type="protein sequence ID" value="MCX2819307.1"/>
    <property type="molecule type" value="Genomic_DNA"/>
</dbReference>
<dbReference type="GO" id="GO:0043190">
    <property type="term" value="C:ATP-binding cassette (ABC) transporter complex"/>
    <property type="evidence" value="ECO:0007669"/>
    <property type="project" value="InterPro"/>
</dbReference>
<protein>
    <submittedName>
        <fullName evidence="7">ABC transporter permease</fullName>
    </submittedName>
</protein>
<evidence type="ECO:0000256" key="2">
    <source>
        <dbReference type="ARBA" id="ARBA00022692"/>
    </source>
</evidence>
<reference evidence="7" key="1">
    <citation type="submission" date="2022-09" db="EMBL/GenBank/DDBJ databases">
        <title>Haloadaptaus new haloarchaeum isolated from saline soil.</title>
        <authorList>
            <person name="Duran-Viseras A."/>
            <person name="Sanchez-Porro C."/>
            <person name="Ventosa A."/>
        </authorList>
    </citation>
    <scope>NUCLEOTIDE SEQUENCE</scope>
    <source>
        <strain evidence="7">F3-133</strain>
    </source>
</reference>
<organism evidence="7 8">
    <name type="scientific">Halorutilus salinus</name>
    <dbReference type="NCBI Taxonomy" id="2487751"/>
    <lineage>
        <taxon>Archaea</taxon>
        <taxon>Methanobacteriati</taxon>
        <taxon>Methanobacteriota</taxon>
        <taxon>Stenosarchaea group</taxon>
        <taxon>Halobacteria</taxon>
        <taxon>Halorutilales</taxon>
        <taxon>Halorutilaceae</taxon>
        <taxon>Halorutilus</taxon>
    </lineage>
</organism>
<feature type="transmembrane region" description="Helical" evidence="5">
    <location>
        <begin position="39"/>
        <end position="59"/>
    </location>
</feature>
<evidence type="ECO:0000313" key="7">
    <source>
        <dbReference type="EMBL" id="MCX2819307.1"/>
    </source>
</evidence>
<evidence type="ECO:0000313" key="8">
    <source>
        <dbReference type="Proteomes" id="UP001149411"/>
    </source>
</evidence>
<feature type="transmembrane region" description="Helical" evidence="5">
    <location>
        <begin position="79"/>
        <end position="101"/>
    </location>
</feature>
<dbReference type="InterPro" id="IPR047817">
    <property type="entry name" value="ABC2_TM_bact-type"/>
</dbReference>
<dbReference type="Pfam" id="PF01061">
    <property type="entry name" value="ABC2_membrane"/>
    <property type="match status" value="1"/>
</dbReference>
<comment type="caution">
    <text evidence="7">The sequence shown here is derived from an EMBL/GenBank/DDBJ whole genome shotgun (WGS) entry which is preliminary data.</text>
</comment>
<accession>A0A9Q4GH09</accession>